<proteinExistence type="predicted"/>
<dbReference type="RefSeq" id="WP_224138509.1">
    <property type="nucleotide sequence ID" value="NZ_JAIQUM010000014.1"/>
</dbReference>
<organism evidence="1 2">
    <name type="scientific">Metabacillus rhizolycopersici</name>
    <dbReference type="NCBI Taxonomy" id="2875709"/>
    <lineage>
        <taxon>Bacteria</taxon>
        <taxon>Bacillati</taxon>
        <taxon>Bacillota</taxon>
        <taxon>Bacilli</taxon>
        <taxon>Bacillales</taxon>
        <taxon>Bacillaceae</taxon>
        <taxon>Metabacillus</taxon>
    </lineage>
</organism>
<gene>
    <name evidence="1" type="ORF">K9V48_09095</name>
</gene>
<name>A0ABS7UQ19_9BACI</name>
<reference evidence="1" key="1">
    <citation type="submission" date="2024-05" db="EMBL/GenBank/DDBJ databases">
        <title>Metabacillus sp. nov., isolated from the rhizosphere soil of tomato plants.</title>
        <authorList>
            <person name="Ma R."/>
        </authorList>
    </citation>
    <scope>NUCLEOTIDE SEQUENCE</scope>
    <source>
        <strain evidence="1">DBTR6</strain>
    </source>
</reference>
<evidence type="ECO:0000313" key="1">
    <source>
        <dbReference type="EMBL" id="MBZ5750397.1"/>
    </source>
</evidence>
<comment type="caution">
    <text evidence="1">The sequence shown here is derived from an EMBL/GenBank/DDBJ whole genome shotgun (WGS) entry which is preliminary data.</text>
</comment>
<accession>A0ABS7UQ19</accession>
<evidence type="ECO:0000313" key="2">
    <source>
        <dbReference type="Proteomes" id="UP001165287"/>
    </source>
</evidence>
<dbReference type="Proteomes" id="UP001165287">
    <property type="component" value="Unassembled WGS sequence"/>
</dbReference>
<feature type="non-terminal residue" evidence="1">
    <location>
        <position position="1"/>
    </location>
</feature>
<dbReference type="EMBL" id="JAIQUM010000014">
    <property type="protein sequence ID" value="MBZ5750397.1"/>
    <property type="molecule type" value="Genomic_DNA"/>
</dbReference>
<sequence length="76" mass="9078">GFEEKIPKELLLVLFAKEAKKGQPLSDLFKHWKVVKKWHDDLLKKMKKIKMNVKHCFLQDFIVSDLSFNSEIEFPF</sequence>
<keyword evidence="2" id="KW-1185">Reference proteome</keyword>
<protein>
    <submittedName>
        <fullName evidence="1">Uncharacterized protein</fullName>
    </submittedName>
</protein>